<reference evidence="3 4" key="1">
    <citation type="submission" date="2013-08" db="EMBL/GenBank/DDBJ databases">
        <title>Genome sequencing of Cellulomonas bogoriensis 69B4.</title>
        <authorList>
            <person name="Chen F."/>
            <person name="Li Y."/>
            <person name="Wang G."/>
        </authorList>
    </citation>
    <scope>NUCLEOTIDE SEQUENCE [LARGE SCALE GENOMIC DNA]</scope>
    <source>
        <strain evidence="3 4">69B4</strain>
    </source>
</reference>
<feature type="transmembrane region" description="Helical" evidence="1">
    <location>
        <begin position="150"/>
        <end position="171"/>
    </location>
</feature>
<dbReference type="SMART" id="SM00267">
    <property type="entry name" value="GGDEF"/>
    <property type="match status" value="1"/>
</dbReference>
<keyword evidence="1" id="KW-0472">Membrane</keyword>
<evidence type="ECO:0000313" key="4">
    <source>
        <dbReference type="Proteomes" id="UP000054314"/>
    </source>
</evidence>
<keyword evidence="4" id="KW-1185">Reference proteome</keyword>
<dbReference type="InterPro" id="IPR000160">
    <property type="entry name" value="GGDEF_dom"/>
</dbReference>
<evidence type="ECO:0000256" key="1">
    <source>
        <dbReference type="SAM" id="Phobius"/>
    </source>
</evidence>
<dbReference type="OrthoDB" id="23692at2"/>
<dbReference type="AlphaFoldDB" id="A0A0A0C389"/>
<protein>
    <submittedName>
        <fullName evidence="3">Diguanylate cyclase</fullName>
    </submittedName>
</protein>
<accession>A0A0A0C389</accession>
<feature type="non-terminal residue" evidence="3">
    <location>
        <position position="322"/>
    </location>
</feature>
<keyword evidence="1" id="KW-0812">Transmembrane</keyword>
<sequence length="322" mass="34356">MVTEQGSARRWFVRLSSAGTGTLRRLAVRGNLSMGAVIALAPSLSPRPGEEHVLYYGVAGVLAAAALVLTRGRRWHPGAITLLAIGTPTVAILVLLSLSTIAGVLPILLIWSALTTAYFGTRASTLGLLVALGAGLALAVVVSPDPRLSAFSWVVTMVACSLCAVSVRVIAERGDRFLRSLDDTARRDALTGLLNRRGFDDSLSDLWLEHTSLTVTFYDLDHFKAVNDTHGHEAGDKVLQAFARVLRDHVRDVDVVARTGGEEFGVVMPAVDGVVALDRAERVVDVLRSTPVPTRGAVLRCTVSAGVAVRTGRHRSAAELRR</sequence>
<evidence type="ECO:0000259" key="2">
    <source>
        <dbReference type="PROSITE" id="PS50887"/>
    </source>
</evidence>
<dbReference type="RefSeq" id="WP_156968334.1">
    <property type="nucleotide sequence ID" value="NZ_AXCZ01000023.1"/>
</dbReference>
<dbReference type="SUPFAM" id="SSF55073">
    <property type="entry name" value="Nucleotide cyclase"/>
    <property type="match status" value="1"/>
</dbReference>
<evidence type="ECO:0000313" key="3">
    <source>
        <dbReference type="EMBL" id="KGM13809.1"/>
    </source>
</evidence>
<dbReference type="PANTHER" id="PTHR45138">
    <property type="entry name" value="REGULATORY COMPONENTS OF SENSORY TRANSDUCTION SYSTEM"/>
    <property type="match status" value="1"/>
</dbReference>
<dbReference type="GO" id="GO:0043709">
    <property type="term" value="P:cell adhesion involved in single-species biofilm formation"/>
    <property type="evidence" value="ECO:0007669"/>
    <property type="project" value="TreeGrafter"/>
</dbReference>
<dbReference type="CDD" id="cd01949">
    <property type="entry name" value="GGDEF"/>
    <property type="match status" value="1"/>
</dbReference>
<feature type="transmembrane region" description="Helical" evidence="1">
    <location>
        <begin position="53"/>
        <end position="70"/>
    </location>
</feature>
<dbReference type="GO" id="GO:0005886">
    <property type="term" value="C:plasma membrane"/>
    <property type="evidence" value="ECO:0007669"/>
    <property type="project" value="TreeGrafter"/>
</dbReference>
<keyword evidence="1" id="KW-1133">Transmembrane helix</keyword>
<feature type="domain" description="GGDEF" evidence="2">
    <location>
        <begin position="211"/>
        <end position="322"/>
    </location>
</feature>
<name>A0A0A0C389_9CELL</name>
<dbReference type="GO" id="GO:1902201">
    <property type="term" value="P:negative regulation of bacterial-type flagellum-dependent cell motility"/>
    <property type="evidence" value="ECO:0007669"/>
    <property type="project" value="TreeGrafter"/>
</dbReference>
<feature type="transmembrane region" description="Helical" evidence="1">
    <location>
        <begin position="126"/>
        <end position="144"/>
    </location>
</feature>
<dbReference type="Pfam" id="PF00990">
    <property type="entry name" value="GGDEF"/>
    <property type="match status" value="1"/>
</dbReference>
<feature type="transmembrane region" description="Helical" evidence="1">
    <location>
        <begin position="90"/>
        <end position="114"/>
    </location>
</feature>
<proteinExistence type="predicted"/>
<dbReference type="EMBL" id="AXCZ01000023">
    <property type="protein sequence ID" value="KGM13809.1"/>
    <property type="molecule type" value="Genomic_DNA"/>
</dbReference>
<dbReference type="Gene3D" id="3.30.70.270">
    <property type="match status" value="1"/>
</dbReference>
<dbReference type="PANTHER" id="PTHR45138:SF9">
    <property type="entry name" value="DIGUANYLATE CYCLASE DGCM-RELATED"/>
    <property type="match status" value="1"/>
</dbReference>
<dbReference type="InterPro" id="IPR029787">
    <property type="entry name" value="Nucleotide_cyclase"/>
</dbReference>
<dbReference type="GO" id="GO:0052621">
    <property type="term" value="F:diguanylate cyclase activity"/>
    <property type="evidence" value="ECO:0007669"/>
    <property type="project" value="TreeGrafter"/>
</dbReference>
<gene>
    <name evidence="3" type="ORF">N869_09295</name>
</gene>
<comment type="caution">
    <text evidence="3">The sequence shown here is derived from an EMBL/GenBank/DDBJ whole genome shotgun (WGS) entry which is preliminary data.</text>
</comment>
<dbReference type="PROSITE" id="PS50887">
    <property type="entry name" value="GGDEF"/>
    <property type="match status" value="1"/>
</dbReference>
<dbReference type="NCBIfam" id="TIGR00254">
    <property type="entry name" value="GGDEF"/>
    <property type="match status" value="1"/>
</dbReference>
<dbReference type="Proteomes" id="UP000054314">
    <property type="component" value="Unassembled WGS sequence"/>
</dbReference>
<dbReference type="InterPro" id="IPR043128">
    <property type="entry name" value="Rev_trsase/Diguanyl_cyclase"/>
</dbReference>
<dbReference type="InterPro" id="IPR050469">
    <property type="entry name" value="Diguanylate_Cyclase"/>
</dbReference>
<organism evidence="3 4">
    <name type="scientific">Cellulomonas bogoriensis 69B4 = DSM 16987</name>
    <dbReference type="NCBI Taxonomy" id="1386082"/>
    <lineage>
        <taxon>Bacteria</taxon>
        <taxon>Bacillati</taxon>
        <taxon>Actinomycetota</taxon>
        <taxon>Actinomycetes</taxon>
        <taxon>Micrococcales</taxon>
        <taxon>Cellulomonadaceae</taxon>
        <taxon>Cellulomonas</taxon>
    </lineage>
</organism>